<dbReference type="EMBL" id="JWJD01000002">
    <property type="protein sequence ID" value="KIH77065.1"/>
    <property type="molecule type" value="Genomic_DNA"/>
</dbReference>
<dbReference type="InterPro" id="IPR035089">
    <property type="entry name" value="Phage_sheath_subtilisin"/>
</dbReference>
<reference evidence="4 5" key="1">
    <citation type="submission" date="2014-12" db="EMBL/GenBank/DDBJ databases">
        <title>Genomes of Geoalkalibacter ferrihydriticus and Geoalkalibacter subterraneus, two haloalkaliphilic metal-reducing members of the Geobacteraceae.</title>
        <authorList>
            <person name="Badalamenti J.P."/>
            <person name="Torres C.I."/>
            <person name="Krajmalnik-Brown R."/>
            <person name="Bond D.R."/>
        </authorList>
    </citation>
    <scope>NUCLEOTIDE SEQUENCE [LARGE SCALE GENOMIC DNA]</scope>
    <source>
        <strain evidence="4 5">DSM 17813</strain>
    </source>
</reference>
<feature type="domain" description="Tail sheath protein C-terminal" evidence="3">
    <location>
        <begin position="460"/>
        <end position="556"/>
    </location>
</feature>
<dbReference type="InterPro" id="IPR052042">
    <property type="entry name" value="Tail_sheath_structural"/>
</dbReference>
<dbReference type="AlphaFoldDB" id="A0A0C2HQA0"/>
<protein>
    <submittedName>
        <fullName evidence="4">Uncharacterized protein</fullName>
    </submittedName>
</protein>
<dbReference type="InterPro" id="IPR020287">
    <property type="entry name" value="Tail_sheath_C"/>
</dbReference>
<keyword evidence="5" id="KW-1185">Reference proteome</keyword>
<comment type="caution">
    <text evidence="4">The sequence shown here is derived from an EMBL/GenBank/DDBJ whole genome shotgun (WGS) entry which is preliminary data.</text>
</comment>
<sequence length="558" mass="58667">MTEMILPGVYTEVRPEGLITPGRVTVGNLGVVGTANKGPVGSPVLLGSYAEARQTFGPYDPWIDGANDELTLVRALEQAFAHGATTVFAVRVASAAAAQATYTLASAGGPNVRLNAKTAGTWGNDLKVNVWDADENAFIENEEHSGGGAISLGRIPVVKSARNRLRLFTDADGLTRSLKILYDDDPGPPGPGEVQIDRATGDLTLGGPAPGAADRLTASYLVDKASAVKVSLTLGDLKETYITVDGNDLAADVNRLSAWVAAEALANASETPALSSAVDAFSAFGTGANTAGNNGESGANFQSGLDVLLNEDAHIIVAAGQDHGFADELDAHCQNASSDAIRKDRIAVVGSGVGADLDAIRGHNVASDRVIFVAPGIKVTDTAATPPVEATLPGAYAAAAVAGLLASFSAHISLTNKTVRVGGLERKFTAAELTQLVQARVLTLEQRQGLRIVKAITTSTNTAWHQITTRRIVDYAKFGVRSAANPYIGLLNNERVRGAMRTTINSFLTEMVNDEMLISYELEVSATREEERQGIARVTLVLRPTFSIDFIKVTMFLE</sequence>
<dbReference type="PANTHER" id="PTHR35861">
    <property type="match status" value="1"/>
</dbReference>
<comment type="similarity">
    <text evidence="1">Belongs to the myoviridae tail sheath protein family.</text>
</comment>
<dbReference type="Pfam" id="PF17482">
    <property type="entry name" value="Phage_sheath_1C"/>
    <property type="match status" value="1"/>
</dbReference>
<evidence type="ECO:0000256" key="1">
    <source>
        <dbReference type="ARBA" id="ARBA00008005"/>
    </source>
</evidence>
<evidence type="ECO:0000313" key="5">
    <source>
        <dbReference type="Proteomes" id="UP000035068"/>
    </source>
</evidence>
<accession>A0A0C2HQA0</accession>
<organism evidence="4 5">
    <name type="scientific">Geoalkalibacter ferrihydriticus DSM 17813</name>
    <dbReference type="NCBI Taxonomy" id="1121915"/>
    <lineage>
        <taxon>Bacteria</taxon>
        <taxon>Pseudomonadati</taxon>
        <taxon>Thermodesulfobacteriota</taxon>
        <taxon>Desulfuromonadia</taxon>
        <taxon>Desulfuromonadales</taxon>
        <taxon>Geoalkalibacteraceae</taxon>
        <taxon>Geoalkalibacter</taxon>
    </lineage>
</organism>
<dbReference type="PANTHER" id="PTHR35861:SF1">
    <property type="entry name" value="PHAGE TAIL SHEATH PROTEIN"/>
    <property type="match status" value="1"/>
</dbReference>
<dbReference type="RefSeq" id="WP_040098338.1">
    <property type="nucleotide sequence ID" value="NZ_JWJD01000002.1"/>
</dbReference>
<feature type="domain" description="Tail sheath protein subtilisin-like" evidence="2">
    <location>
        <begin position="298"/>
        <end position="458"/>
    </location>
</feature>
<evidence type="ECO:0000313" key="4">
    <source>
        <dbReference type="EMBL" id="KIH77065.1"/>
    </source>
</evidence>
<dbReference type="Pfam" id="PF04984">
    <property type="entry name" value="Phage_sheath_1"/>
    <property type="match status" value="1"/>
</dbReference>
<dbReference type="Gene3D" id="3.40.50.11780">
    <property type="match status" value="1"/>
</dbReference>
<evidence type="ECO:0000259" key="3">
    <source>
        <dbReference type="Pfam" id="PF17482"/>
    </source>
</evidence>
<gene>
    <name evidence="4" type="ORF">GFER_08500</name>
</gene>
<name>A0A0C2HQA0_9BACT</name>
<proteinExistence type="inferred from homology"/>
<evidence type="ECO:0000259" key="2">
    <source>
        <dbReference type="Pfam" id="PF04984"/>
    </source>
</evidence>
<dbReference type="Proteomes" id="UP000035068">
    <property type="component" value="Unassembled WGS sequence"/>
</dbReference>